<dbReference type="InterPro" id="IPR029058">
    <property type="entry name" value="AB_hydrolase_fold"/>
</dbReference>
<organism evidence="3 4">
    <name type="scientific">Nocardiopsis mangrovi</name>
    <dbReference type="NCBI Taxonomy" id="1179818"/>
    <lineage>
        <taxon>Bacteria</taxon>
        <taxon>Bacillati</taxon>
        <taxon>Actinomycetota</taxon>
        <taxon>Actinomycetes</taxon>
        <taxon>Streptosporangiales</taxon>
        <taxon>Nocardiopsidaceae</taxon>
        <taxon>Nocardiopsis</taxon>
    </lineage>
</organism>
<proteinExistence type="predicted"/>
<dbReference type="Gene3D" id="3.40.50.1820">
    <property type="entry name" value="alpha/beta hydrolase"/>
    <property type="match status" value="1"/>
</dbReference>
<dbReference type="InterPro" id="IPR039069">
    <property type="entry name" value="CE7"/>
</dbReference>
<evidence type="ECO:0000259" key="2">
    <source>
        <dbReference type="Pfam" id="PF05448"/>
    </source>
</evidence>
<dbReference type="Pfam" id="PF05448">
    <property type="entry name" value="AXE1"/>
    <property type="match status" value="1"/>
</dbReference>
<keyword evidence="4" id="KW-1185">Reference proteome</keyword>
<dbReference type="InterPro" id="IPR008391">
    <property type="entry name" value="AXE1_dom"/>
</dbReference>
<protein>
    <submittedName>
        <fullName evidence="3">Acetylxylan esterase</fullName>
    </submittedName>
</protein>
<reference evidence="4" key="1">
    <citation type="journal article" date="2019" name="Int. J. Syst. Evol. Microbiol.">
        <title>The Global Catalogue of Microorganisms (GCM) 10K type strain sequencing project: providing services to taxonomists for standard genome sequencing and annotation.</title>
        <authorList>
            <consortium name="The Broad Institute Genomics Platform"/>
            <consortium name="The Broad Institute Genome Sequencing Center for Infectious Disease"/>
            <person name="Wu L."/>
            <person name="Ma J."/>
        </authorList>
    </citation>
    <scope>NUCLEOTIDE SEQUENCE [LARGE SCALE GENOMIC DNA]</scope>
    <source>
        <strain evidence="4">XZYJ18</strain>
    </source>
</reference>
<dbReference type="EMBL" id="JBHSFQ010000005">
    <property type="protein sequence ID" value="MFC4561661.1"/>
    <property type="molecule type" value="Genomic_DNA"/>
</dbReference>
<dbReference type="RefSeq" id="WP_378572280.1">
    <property type="nucleotide sequence ID" value="NZ_JBHSFQ010000005.1"/>
</dbReference>
<dbReference type="PANTHER" id="PTHR40111:SF1">
    <property type="entry name" value="CEPHALOSPORIN-C DEACETYLASE"/>
    <property type="match status" value="1"/>
</dbReference>
<evidence type="ECO:0000313" key="3">
    <source>
        <dbReference type="EMBL" id="MFC4561661.1"/>
    </source>
</evidence>
<feature type="region of interest" description="Disordered" evidence="1">
    <location>
        <begin position="119"/>
        <end position="140"/>
    </location>
</feature>
<gene>
    <name evidence="3" type="ORF">ACFO4E_07315</name>
</gene>
<comment type="caution">
    <text evidence="3">The sequence shown here is derived from an EMBL/GenBank/DDBJ whole genome shotgun (WGS) entry which is preliminary data.</text>
</comment>
<accession>A0ABV9DS17</accession>
<dbReference type="PANTHER" id="PTHR40111">
    <property type="entry name" value="CEPHALOSPORIN-C DEACETYLASE"/>
    <property type="match status" value="1"/>
</dbReference>
<dbReference type="Proteomes" id="UP001595923">
    <property type="component" value="Unassembled WGS sequence"/>
</dbReference>
<sequence>MFVDLPLDRLREFRSEGVCPPGFEDFWTTTLAEARTHPLDVRTHPAATGLRTLDVHDVTFAGFDGAPIKAWLRLPHGAEAPLPAVVEFPGYGSGRGSAVDGLFWASAGFAHLTMDVRGQGGAGRPGDTADPVGSASSHPGFMTRGIEDPGTYYYRRVITDAVRAVEAARALDAVDPARVAVLGRSQGGALALAAGTLVGDVAGIVSLVPFLCDIARAVTITDATPYAEIPRYLRVHRLKAPAALRTLAHIDGVHFAARARVPALFTTALMDATCPPSTVFAARNAYGADRDMVVWPYNGHEGGDTEDQRAALDFLSPLLDGRPVTASGALTVHGG</sequence>
<evidence type="ECO:0000256" key="1">
    <source>
        <dbReference type="SAM" id="MobiDB-lite"/>
    </source>
</evidence>
<feature type="domain" description="Acetyl xylan esterase" evidence="2">
    <location>
        <begin position="2"/>
        <end position="316"/>
    </location>
</feature>
<evidence type="ECO:0000313" key="4">
    <source>
        <dbReference type="Proteomes" id="UP001595923"/>
    </source>
</evidence>
<name>A0ABV9DS17_9ACTN</name>
<dbReference type="SUPFAM" id="SSF53474">
    <property type="entry name" value="alpha/beta-Hydrolases"/>
    <property type="match status" value="1"/>
</dbReference>